<organism evidence="3 4">
    <name type="scientific">Shimia haliotis</name>
    <dbReference type="NCBI Taxonomy" id="1280847"/>
    <lineage>
        <taxon>Bacteria</taxon>
        <taxon>Pseudomonadati</taxon>
        <taxon>Pseudomonadota</taxon>
        <taxon>Alphaproteobacteria</taxon>
        <taxon>Rhodobacterales</taxon>
        <taxon>Roseobacteraceae</taxon>
    </lineage>
</organism>
<gene>
    <name evidence="3" type="ORF">SAMN04488036_107186</name>
</gene>
<proteinExistence type="predicted"/>
<evidence type="ECO:0000313" key="4">
    <source>
        <dbReference type="Proteomes" id="UP000198851"/>
    </source>
</evidence>
<feature type="region of interest" description="Disordered" evidence="2">
    <location>
        <begin position="117"/>
        <end position="148"/>
    </location>
</feature>
<evidence type="ECO:0000256" key="2">
    <source>
        <dbReference type="SAM" id="MobiDB-lite"/>
    </source>
</evidence>
<dbReference type="EMBL" id="FOSZ01000007">
    <property type="protein sequence ID" value="SFL25272.1"/>
    <property type="molecule type" value="Genomic_DNA"/>
</dbReference>
<name>A0A1I4G5A6_9RHOB</name>
<dbReference type="AlphaFoldDB" id="A0A1I4G5A6"/>
<sequence length="275" mass="29274">MAGTAAAAAVTTGVGIMTFQQESAQAQADRAERIKGAEVRIEKVEMELDRKENELEKIADRLDVVSDRAGSESLRQELKAMSARLKAIESASAVAGAPTAEQVARILIRDYADVLRGPEGPRGATGAKGEKGEQGDAGGGSANPNAPITISTEYQSAFEDQYWGDARVSLIGCSGKGTRVKCSLVAFPEQEKSLNLFADRSRVALPNGVFAQGTAVTIGNQRSSRVHETLSAGVPTKIEYEFALESGGHDGLLEIKLLEHTTGEYLVWKNIPLSQ</sequence>
<accession>A0A1I4G5A6</accession>
<keyword evidence="4" id="KW-1185">Reference proteome</keyword>
<evidence type="ECO:0000313" key="3">
    <source>
        <dbReference type="EMBL" id="SFL25272.1"/>
    </source>
</evidence>
<reference evidence="4" key="1">
    <citation type="submission" date="2016-10" db="EMBL/GenBank/DDBJ databases">
        <authorList>
            <person name="Varghese N."/>
            <person name="Submissions S."/>
        </authorList>
    </citation>
    <scope>NUCLEOTIDE SEQUENCE [LARGE SCALE GENOMIC DNA]</scope>
    <source>
        <strain evidence="4">DSM 28453</strain>
    </source>
</reference>
<keyword evidence="1" id="KW-0175">Coiled coil</keyword>
<evidence type="ECO:0000256" key="1">
    <source>
        <dbReference type="SAM" id="Coils"/>
    </source>
</evidence>
<protein>
    <submittedName>
        <fullName evidence="3">Uncharacterized protein</fullName>
    </submittedName>
</protein>
<dbReference type="Proteomes" id="UP000198851">
    <property type="component" value="Unassembled WGS sequence"/>
</dbReference>
<feature type="coiled-coil region" evidence="1">
    <location>
        <begin position="34"/>
        <end position="91"/>
    </location>
</feature>